<dbReference type="EMBL" id="GBRH01242348">
    <property type="protein sequence ID" value="JAD55547.1"/>
    <property type="molecule type" value="Transcribed_RNA"/>
</dbReference>
<reference evidence="1" key="2">
    <citation type="journal article" date="2015" name="Data Brief">
        <title>Shoot transcriptome of the giant reed, Arundo donax.</title>
        <authorList>
            <person name="Barrero R.A."/>
            <person name="Guerrero F.D."/>
            <person name="Moolhuijzen P."/>
            <person name="Goolsby J.A."/>
            <person name="Tidwell J."/>
            <person name="Bellgard S.E."/>
            <person name="Bellgard M.I."/>
        </authorList>
    </citation>
    <scope>NUCLEOTIDE SEQUENCE</scope>
    <source>
        <tissue evidence="1">Shoot tissue taken approximately 20 cm above the soil surface</tissue>
    </source>
</reference>
<evidence type="ECO:0000313" key="1">
    <source>
        <dbReference type="EMBL" id="JAD55547.1"/>
    </source>
</evidence>
<sequence>MLSNSAAPNVQGLQLKAQFRMSLFFTSRQWRDALVAT</sequence>
<proteinExistence type="predicted"/>
<dbReference type="AlphaFoldDB" id="A0A0A9B8E0"/>
<protein>
    <submittedName>
        <fullName evidence="1">Uncharacterized protein</fullName>
    </submittedName>
</protein>
<name>A0A0A9B8E0_ARUDO</name>
<reference evidence="1" key="1">
    <citation type="submission" date="2014-09" db="EMBL/GenBank/DDBJ databases">
        <authorList>
            <person name="Magalhaes I.L.F."/>
            <person name="Oliveira U."/>
            <person name="Santos F.R."/>
            <person name="Vidigal T.H.D.A."/>
            <person name="Brescovit A.D."/>
            <person name="Santos A.J."/>
        </authorList>
    </citation>
    <scope>NUCLEOTIDE SEQUENCE</scope>
    <source>
        <tissue evidence="1">Shoot tissue taken approximately 20 cm above the soil surface</tissue>
    </source>
</reference>
<organism evidence="1">
    <name type="scientific">Arundo donax</name>
    <name type="common">Giant reed</name>
    <name type="synonym">Donax arundinaceus</name>
    <dbReference type="NCBI Taxonomy" id="35708"/>
    <lineage>
        <taxon>Eukaryota</taxon>
        <taxon>Viridiplantae</taxon>
        <taxon>Streptophyta</taxon>
        <taxon>Embryophyta</taxon>
        <taxon>Tracheophyta</taxon>
        <taxon>Spermatophyta</taxon>
        <taxon>Magnoliopsida</taxon>
        <taxon>Liliopsida</taxon>
        <taxon>Poales</taxon>
        <taxon>Poaceae</taxon>
        <taxon>PACMAD clade</taxon>
        <taxon>Arundinoideae</taxon>
        <taxon>Arundineae</taxon>
        <taxon>Arundo</taxon>
    </lineage>
</organism>
<accession>A0A0A9B8E0</accession>